<dbReference type="EMBL" id="KZ805859">
    <property type="protein sequence ID" value="PVH91461.1"/>
    <property type="molecule type" value="Genomic_DNA"/>
</dbReference>
<evidence type="ECO:0000313" key="1">
    <source>
        <dbReference type="EMBL" id="PVH91461.1"/>
    </source>
</evidence>
<keyword evidence="2" id="KW-1185">Reference proteome</keyword>
<dbReference type="OrthoDB" id="3940997at2759"/>
<dbReference type="AlphaFoldDB" id="A0A2V1D0E3"/>
<feature type="non-terminal residue" evidence="1">
    <location>
        <position position="1"/>
    </location>
</feature>
<evidence type="ECO:0000313" key="2">
    <source>
        <dbReference type="Proteomes" id="UP000244855"/>
    </source>
</evidence>
<accession>A0A2V1D0E3</accession>
<dbReference type="Proteomes" id="UP000244855">
    <property type="component" value="Unassembled WGS sequence"/>
</dbReference>
<sequence length="86" mass="10156">IYLRGIDQSRKVADNSAYFEYFYQVLHEKIEKYRIRPSNIYNFDEKGFLLGLCRTMKRIVAIQQLRTKKILGSNQDGSQCQKGVYV</sequence>
<name>A0A2V1D0E3_9PLEO</name>
<gene>
    <name evidence="1" type="ORF">DM02DRAFT_341868</name>
</gene>
<protein>
    <submittedName>
        <fullName evidence="1">Uncharacterized protein</fullName>
    </submittedName>
</protein>
<organism evidence="1 2">
    <name type="scientific">Periconia macrospinosa</name>
    <dbReference type="NCBI Taxonomy" id="97972"/>
    <lineage>
        <taxon>Eukaryota</taxon>
        <taxon>Fungi</taxon>
        <taxon>Dikarya</taxon>
        <taxon>Ascomycota</taxon>
        <taxon>Pezizomycotina</taxon>
        <taxon>Dothideomycetes</taxon>
        <taxon>Pleosporomycetidae</taxon>
        <taxon>Pleosporales</taxon>
        <taxon>Massarineae</taxon>
        <taxon>Periconiaceae</taxon>
        <taxon>Periconia</taxon>
    </lineage>
</organism>
<reference evidence="1 2" key="1">
    <citation type="journal article" date="2018" name="Sci. Rep.">
        <title>Comparative genomics provides insights into the lifestyle and reveals functional heterogeneity of dark septate endophytic fungi.</title>
        <authorList>
            <person name="Knapp D.G."/>
            <person name="Nemeth J.B."/>
            <person name="Barry K."/>
            <person name="Hainaut M."/>
            <person name="Henrissat B."/>
            <person name="Johnson J."/>
            <person name="Kuo A."/>
            <person name="Lim J.H.P."/>
            <person name="Lipzen A."/>
            <person name="Nolan M."/>
            <person name="Ohm R.A."/>
            <person name="Tamas L."/>
            <person name="Grigoriev I.V."/>
            <person name="Spatafora J.W."/>
            <person name="Nagy L.G."/>
            <person name="Kovacs G.M."/>
        </authorList>
    </citation>
    <scope>NUCLEOTIDE SEQUENCE [LARGE SCALE GENOMIC DNA]</scope>
    <source>
        <strain evidence="1 2">DSE2036</strain>
    </source>
</reference>
<proteinExistence type="predicted"/>